<comment type="caution">
    <text evidence="2">The sequence shown here is derived from an EMBL/GenBank/DDBJ whole genome shotgun (WGS) entry which is preliminary data.</text>
</comment>
<dbReference type="EMBL" id="LAZR01031221">
    <property type="protein sequence ID" value="KKL54374.1"/>
    <property type="molecule type" value="Genomic_DNA"/>
</dbReference>
<feature type="region of interest" description="Disordered" evidence="1">
    <location>
        <begin position="1"/>
        <end position="28"/>
    </location>
</feature>
<sequence>MACGGDEGTREATPQLGGTPTGAGPEDEVHGVCFMPGEDGRPCKSFYQDLGVVEREGPDVIRLYTFPADMPNPLDVGGNYGPERLQNNLFAADGRFWKMLTVESGGLTLMATTDGSREITSTRKGAGMGVRDLTLEPYVSEEEILRHADAGRIVIVDTGVVVDCPVTSPPPQAVIVDLNPDVGEFCRPA</sequence>
<dbReference type="AlphaFoldDB" id="A0A0F9CYK5"/>
<gene>
    <name evidence="2" type="ORF">LCGC14_2266050</name>
</gene>
<proteinExistence type="predicted"/>
<evidence type="ECO:0000313" key="2">
    <source>
        <dbReference type="EMBL" id="KKL54374.1"/>
    </source>
</evidence>
<protein>
    <submittedName>
        <fullName evidence="2">Uncharacterized protein</fullName>
    </submittedName>
</protein>
<name>A0A0F9CYK5_9ZZZZ</name>
<organism evidence="2">
    <name type="scientific">marine sediment metagenome</name>
    <dbReference type="NCBI Taxonomy" id="412755"/>
    <lineage>
        <taxon>unclassified sequences</taxon>
        <taxon>metagenomes</taxon>
        <taxon>ecological metagenomes</taxon>
    </lineage>
</organism>
<accession>A0A0F9CYK5</accession>
<evidence type="ECO:0000256" key="1">
    <source>
        <dbReference type="SAM" id="MobiDB-lite"/>
    </source>
</evidence>
<reference evidence="2" key="1">
    <citation type="journal article" date="2015" name="Nature">
        <title>Complex archaea that bridge the gap between prokaryotes and eukaryotes.</title>
        <authorList>
            <person name="Spang A."/>
            <person name="Saw J.H."/>
            <person name="Jorgensen S.L."/>
            <person name="Zaremba-Niedzwiedzka K."/>
            <person name="Martijn J."/>
            <person name="Lind A.E."/>
            <person name="van Eijk R."/>
            <person name="Schleper C."/>
            <person name="Guy L."/>
            <person name="Ettema T.J."/>
        </authorList>
    </citation>
    <scope>NUCLEOTIDE SEQUENCE</scope>
</reference>